<keyword evidence="2" id="KW-0812">Transmembrane</keyword>
<feature type="region of interest" description="Disordered" evidence="1">
    <location>
        <begin position="1"/>
        <end position="37"/>
    </location>
</feature>
<dbReference type="EMBL" id="CAEZUK010000038">
    <property type="protein sequence ID" value="CAB4594783.1"/>
    <property type="molecule type" value="Genomic_DNA"/>
</dbReference>
<dbReference type="AlphaFoldDB" id="A0A6J6G636"/>
<gene>
    <name evidence="3" type="ORF">UFOPK1820_00350</name>
    <name evidence="4" type="ORF">UFOPK1960_00075</name>
</gene>
<keyword evidence="2" id="KW-1133">Transmembrane helix</keyword>
<feature type="transmembrane region" description="Helical" evidence="2">
    <location>
        <begin position="71"/>
        <end position="90"/>
    </location>
</feature>
<evidence type="ECO:0000256" key="1">
    <source>
        <dbReference type="SAM" id="MobiDB-lite"/>
    </source>
</evidence>
<accession>A0A6J6G636</accession>
<sequence length="100" mass="10869">MGSAGSVSAYSATPPVGTEPVEMQTLSQQPPDTNDFMDLERDVTSCISSNPLPGCGRQPTNSGDRGGWQQLLLFAIMFGGMSVIFWRVFLAVRLRDRQST</sequence>
<keyword evidence="2" id="KW-0472">Membrane</keyword>
<name>A0A6J6G636_9ZZZZ</name>
<evidence type="ECO:0000313" key="4">
    <source>
        <dbReference type="EMBL" id="CAB4621969.1"/>
    </source>
</evidence>
<evidence type="ECO:0000256" key="2">
    <source>
        <dbReference type="SAM" id="Phobius"/>
    </source>
</evidence>
<reference evidence="3" key="1">
    <citation type="submission" date="2020-05" db="EMBL/GenBank/DDBJ databases">
        <authorList>
            <person name="Chiriac C."/>
            <person name="Salcher M."/>
            <person name="Ghai R."/>
            <person name="Kavagutti S V."/>
        </authorList>
    </citation>
    <scope>NUCLEOTIDE SEQUENCE</scope>
</reference>
<protein>
    <submittedName>
        <fullName evidence="3">Unannotated protein</fullName>
    </submittedName>
</protein>
<evidence type="ECO:0000313" key="3">
    <source>
        <dbReference type="EMBL" id="CAB4594783.1"/>
    </source>
</evidence>
<organism evidence="3">
    <name type="scientific">freshwater metagenome</name>
    <dbReference type="NCBI Taxonomy" id="449393"/>
    <lineage>
        <taxon>unclassified sequences</taxon>
        <taxon>metagenomes</taxon>
        <taxon>ecological metagenomes</taxon>
    </lineage>
</organism>
<proteinExistence type="predicted"/>
<dbReference type="EMBL" id="CAEZVL010000005">
    <property type="protein sequence ID" value="CAB4621969.1"/>
    <property type="molecule type" value="Genomic_DNA"/>
</dbReference>
<feature type="compositionally biased region" description="Polar residues" evidence="1">
    <location>
        <begin position="1"/>
        <end position="11"/>
    </location>
</feature>